<dbReference type="GO" id="GO:0030956">
    <property type="term" value="C:glutamyl-tRNA(Gln) amidotransferase complex"/>
    <property type="evidence" value="ECO:0007669"/>
    <property type="project" value="UniProtKB-UniRule"/>
</dbReference>
<keyword evidence="3" id="KW-0067">ATP-binding</keyword>
<evidence type="ECO:0000256" key="1">
    <source>
        <dbReference type="ARBA" id="ARBA00022741"/>
    </source>
</evidence>
<dbReference type="GO" id="GO:0070681">
    <property type="term" value="P:glutaminyl-tRNAGln biosynthesis via transamidation"/>
    <property type="evidence" value="ECO:0007669"/>
    <property type="project" value="UniProtKB-UniRule"/>
</dbReference>
<keyword evidence="3" id="KW-0436">Ligase</keyword>
<evidence type="ECO:0000256" key="2">
    <source>
        <dbReference type="ARBA" id="ARBA00023128"/>
    </source>
</evidence>
<comment type="similarity">
    <text evidence="3">Belongs to the GatC family.</text>
</comment>
<reference evidence="4 5" key="1">
    <citation type="journal article" date="2021" name="BMC Biol.">
        <title>Horizontally acquired antibacterial genes associated with adaptive radiation of ladybird beetles.</title>
        <authorList>
            <person name="Li H.S."/>
            <person name="Tang X.F."/>
            <person name="Huang Y.H."/>
            <person name="Xu Z.Y."/>
            <person name="Chen M.L."/>
            <person name="Du X.Y."/>
            <person name="Qiu B.Y."/>
            <person name="Chen P.T."/>
            <person name="Zhang W."/>
            <person name="Slipinski A."/>
            <person name="Escalona H.E."/>
            <person name="Waterhouse R.M."/>
            <person name="Zwick A."/>
            <person name="Pang H."/>
        </authorList>
    </citation>
    <scope>NUCLEOTIDE SEQUENCE [LARGE SCALE GENOMIC DNA]</scope>
    <source>
        <strain evidence="4">SYSU2018</strain>
    </source>
</reference>
<dbReference type="InterPro" id="IPR036113">
    <property type="entry name" value="Asp/Glu-ADT_sf_sub_c"/>
</dbReference>
<dbReference type="PANTHER" id="PTHR15004">
    <property type="entry name" value="GLUTAMYL-TRNA(GLN) AMIDOTRANSFERASE SUBUNIT C, MITOCHONDRIAL"/>
    <property type="match status" value="1"/>
</dbReference>
<evidence type="ECO:0000313" key="5">
    <source>
        <dbReference type="Proteomes" id="UP001516400"/>
    </source>
</evidence>
<dbReference type="SUPFAM" id="SSF141000">
    <property type="entry name" value="Glu-tRNAGln amidotransferase C subunit"/>
    <property type="match status" value="1"/>
</dbReference>
<name>A0ABD2N1M9_9CUCU</name>
<dbReference type="Pfam" id="PF02686">
    <property type="entry name" value="GatC"/>
    <property type="match status" value="1"/>
</dbReference>
<dbReference type="HAMAP" id="MF_00122">
    <property type="entry name" value="GatC"/>
    <property type="match status" value="1"/>
</dbReference>
<keyword evidence="5" id="KW-1185">Reference proteome</keyword>
<dbReference type="Proteomes" id="UP001516400">
    <property type="component" value="Unassembled WGS sequence"/>
</dbReference>
<dbReference type="InterPro" id="IPR003837">
    <property type="entry name" value="GatC"/>
</dbReference>
<dbReference type="GO" id="GO:0050567">
    <property type="term" value="F:glutaminyl-tRNA synthase (glutamine-hydrolyzing) activity"/>
    <property type="evidence" value="ECO:0007669"/>
    <property type="project" value="UniProtKB-UniRule"/>
</dbReference>
<keyword evidence="1 3" id="KW-0547">Nucleotide-binding</keyword>
<keyword evidence="3" id="KW-0648">Protein biosynthesis</keyword>
<evidence type="ECO:0000256" key="3">
    <source>
        <dbReference type="HAMAP-Rule" id="MF_03149"/>
    </source>
</evidence>
<proteinExistence type="inferred from homology"/>
<comment type="subcellular location">
    <subcellularLocation>
        <location evidence="3">Mitochondrion</location>
    </subcellularLocation>
</comment>
<protein>
    <recommendedName>
        <fullName evidence="3">Glutamyl-tRNA(Gln) amidotransferase subunit C, mitochondrial</fullName>
        <shortName evidence="3">Glu-AdT subunit C</shortName>
        <ecNumber evidence="3">6.3.5.-</ecNumber>
    </recommendedName>
</protein>
<dbReference type="PANTHER" id="PTHR15004:SF0">
    <property type="entry name" value="GLUTAMYL-TRNA(GLN) AMIDOTRANSFERASE SUBUNIT C, MITOCHONDRIAL"/>
    <property type="match status" value="1"/>
</dbReference>
<keyword evidence="2 3" id="KW-0496">Mitochondrion</keyword>
<gene>
    <name evidence="4" type="ORF">HHI36_014021</name>
</gene>
<dbReference type="GO" id="GO:0005739">
    <property type="term" value="C:mitochondrion"/>
    <property type="evidence" value="ECO:0007669"/>
    <property type="project" value="UniProtKB-SubCell"/>
</dbReference>
<dbReference type="GO" id="GO:0032543">
    <property type="term" value="P:mitochondrial translation"/>
    <property type="evidence" value="ECO:0007669"/>
    <property type="project" value="UniProtKB-UniRule"/>
</dbReference>
<evidence type="ECO:0000313" key="4">
    <source>
        <dbReference type="EMBL" id="KAL3272549.1"/>
    </source>
</evidence>
<accession>A0ABD2N1M9</accession>
<dbReference type="GO" id="GO:0005524">
    <property type="term" value="F:ATP binding"/>
    <property type="evidence" value="ECO:0007669"/>
    <property type="project" value="UniProtKB-KW"/>
</dbReference>
<comment type="function">
    <text evidence="3">Allows the formation of correctly charged Gln-tRNA(Gln) through the transamidation of misacylated Glu-tRNA(Gln) in the mitochondria. The reaction takes place in the presence of glutamine and ATP through an activated gamma-phospho-Glu-tRNA(Gln).</text>
</comment>
<comment type="caution">
    <text evidence="4">The sequence shown here is derived from an EMBL/GenBank/DDBJ whole genome shotgun (WGS) entry which is preliminary data.</text>
</comment>
<dbReference type="AlphaFoldDB" id="A0ABD2N1M9"/>
<organism evidence="4 5">
    <name type="scientific">Cryptolaemus montrouzieri</name>
    <dbReference type="NCBI Taxonomy" id="559131"/>
    <lineage>
        <taxon>Eukaryota</taxon>
        <taxon>Metazoa</taxon>
        <taxon>Ecdysozoa</taxon>
        <taxon>Arthropoda</taxon>
        <taxon>Hexapoda</taxon>
        <taxon>Insecta</taxon>
        <taxon>Pterygota</taxon>
        <taxon>Neoptera</taxon>
        <taxon>Endopterygota</taxon>
        <taxon>Coleoptera</taxon>
        <taxon>Polyphaga</taxon>
        <taxon>Cucujiformia</taxon>
        <taxon>Coccinelloidea</taxon>
        <taxon>Coccinellidae</taxon>
        <taxon>Scymninae</taxon>
        <taxon>Scymnini</taxon>
        <taxon>Cryptolaemus</taxon>
    </lineage>
</organism>
<dbReference type="EMBL" id="JABFTP020000062">
    <property type="protein sequence ID" value="KAL3272549.1"/>
    <property type="molecule type" value="Genomic_DNA"/>
</dbReference>
<comment type="catalytic activity">
    <reaction evidence="3">
        <text>L-glutamyl-tRNA(Gln) + L-glutamine + ATP + H2O = L-glutaminyl-tRNA(Gln) + L-glutamate + ADP + phosphate + H(+)</text>
        <dbReference type="Rhea" id="RHEA:17521"/>
        <dbReference type="Rhea" id="RHEA-COMP:9681"/>
        <dbReference type="Rhea" id="RHEA-COMP:9684"/>
        <dbReference type="ChEBI" id="CHEBI:15377"/>
        <dbReference type="ChEBI" id="CHEBI:15378"/>
        <dbReference type="ChEBI" id="CHEBI:29985"/>
        <dbReference type="ChEBI" id="CHEBI:30616"/>
        <dbReference type="ChEBI" id="CHEBI:43474"/>
        <dbReference type="ChEBI" id="CHEBI:58359"/>
        <dbReference type="ChEBI" id="CHEBI:78520"/>
        <dbReference type="ChEBI" id="CHEBI:78521"/>
        <dbReference type="ChEBI" id="CHEBI:456216"/>
    </reaction>
</comment>
<sequence length="160" mass="18276">MNFCKYSCSINTILIFKRNFSKTNLNLMKPITRIQSNKSWSKQQQNTVKIDKETVNLLERLSLVDCANEQSLKLIENAVNFANAIHSVETEGVEPLITVAEDRPIILREDIVEESNKKEILQNASVIEEDYFVVPPGNVPLESDDLFEKHKVEVKINNVS</sequence>
<comment type="subunit">
    <text evidence="3">Subunit of the heterotrimeric GatCAB amidotransferase (AdT) complex, composed of A, B and C subunits.</text>
</comment>
<dbReference type="EC" id="6.3.5.-" evidence="3"/>